<feature type="compositionally biased region" description="Gly residues" evidence="3">
    <location>
        <begin position="235"/>
        <end position="244"/>
    </location>
</feature>
<dbReference type="GO" id="GO:0003676">
    <property type="term" value="F:nucleic acid binding"/>
    <property type="evidence" value="ECO:0007669"/>
    <property type="project" value="InterPro"/>
</dbReference>
<accession>A0A167VSL5</accession>
<reference evidence="5 6" key="1">
    <citation type="journal article" date="2016" name="Mol. Biol. Evol.">
        <title>Comparative Genomics of Early-Diverging Mushroom-Forming Fungi Provides Insights into the Origins of Lignocellulose Decay Capabilities.</title>
        <authorList>
            <person name="Nagy L.G."/>
            <person name="Riley R."/>
            <person name="Tritt A."/>
            <person name="Adam C."/>
            <person name="Daum C."/>
            <person name="Floudas D."/>
            <person name="Sun H."/>
            <person name="Yadav J.S."/>
            <person name="Pangilinan J."/>
            <person name="Larsson K.H."/>
            <person name="Matsuura K."/>
            <person name="Barry K."/>
            <person name="Labutti K."/>
            <person name="Kuo R."/>
            <person name="Ohm R.A."/>
            <person name="Bhattacharya S.S."/>
            <person name="Shirouzu T."/>
            <person name="Yoshinaga Y."/>
            <person name="Martin F.M."/>
            <person name="Grigoriev I.V."/>
            <person name="Hibbett D.S."/>
        </authorList>
    </citation>
    <scope>NUCLEOTIDE SEQUENCE [LARGE SCALE GENOMIC DNA]</scope>
    <source>
        <strain evidence="5 6">CBS 109695</strain>
    </source>
</reference>
<dbReference type="GO" id="GO:0006397">
    <property type="term" value="P:mRNA processing"/>
    <property type="evidence" value="ECO:0007669"/>
    <property type="project" value="UniProtKB-KW"/>
</dbReference>
<dbReference type="AlphaFoldDB" id="A0A167VSL5"/>
<dbReference type="SUPFAM" id="SSF57756">
    <property type="entry name" value="Retrovirus zinc finger-like domains"/>
    <property type="match status" value="1"/>
</dbReference>
<feature type="compositionally biased region" description="Basic and acidic residues" evidence="3">
    <location>
        <begin position="202"/>
        <end position="215"/>
    </location>
</feature>
<dbReference type="EMBL" id="KV417847">
    <property type="protein sequence ID" value="KZP05325.1"/>
    <property type="molecule type" value="Genomic_DNA"/>
</dbReference>
<feature type="region of interest" description="Disordered" evidence="3">
    <location>
        <begin position="280"/>
        <end position="299"/>
    </location>
</feature>
<dbReference type="InterPro" id="IPR001878">
    <property type="entry name" value="Znf_CCHC"/>
</dbReference>
<evidence type="ECO:0000256" key="3">
    <source>
        <dbReference type="SAM" id="MobiDB-lite"/>
    </source>
</evidence>
<keyword evidence="2" id="KW-0862">Zinc</keyword>
<evidence type="ECO:0000259" key="4">
    <source>
        <dbReference type="PROSITE" id="PS50158"/>
    </source>
</evidence>
<dbReference type="STRING" id="436010.A0A167VSL5"/>
<keyword evidence="1" id="KW-0507">mRNA processing</keyword>
<sequence length="400" mass="44453">MTSAFTTKLGDDFLRVPKLTADGKNFVVYRDRLALAVLACGLDDHLDGTATRPADPSVRDQPFDVLTEDKQNLVTAHCVSTCEWARKEAVATVSDAWKLLKEDFEKRSRMYMVDLRRRLQDQRCKESGDVRTHFDIMCTMREDIAALGDDLTDDDFGAMLLGSLPRSYDNYLSAISATLSVLGKSLDPESFILSVTDEFDRRSVKSRQPKDKSRDAAFFAGGSGSRFGGSTPKFGGSGFGGGSGSRVEGRRDGKSLKDVECYHCHKKGHMKRDCFKLKGESKDGQGARGRDGWKGKGKDMAGVAEGEDRVWMAAVDDSSDDLLGDDEGDDEDWFWGEGQEEEQKDSTHLDDLISLNFPSGIDPRHVTTVYTYGHRLSVEVRAITSFVRLYHGTMSRPYLD</sequence>
<evidence type="ECO:0000313" key="6">
    <source>
        <dbReference type="Proteomes" id="UP000076532"/>
    </source>
</evidence>
<dbReference type="Pfam" id="PF14223">
    <property type="entry name" value="Retrotran_gag_2"/>
    <property type="match status" value="1"/>
</dbReference>
<evidence type="ECO:0000256" key="1">
    <source>
        <dbReference type="ARBA" id="ARBA00022664"/>
    </source>
</evidence>
<keyword evidence="6" id="KW-1185">Reference proteome</keyword>
<gene>
    <name evidence="5" type="ORF">FIBSPDRAFT_967392</name>
</gene>
<dbReference type="GO" id="GO:0008270">
    <property type="term" value="F:zinc ion binding"/>
    <property type="evidence" value="ECO:0007669"/>
    <property type="project" value="UniProtKB-KW"/>
</dbReference>
<protein>
    <recommendedName>
        <fullName evidence="4">CCHC-type domain-containing protein</fullName>
    </recommendedName>
</protein>
<keyword evidence="2" id="KW-0863">Zinc-finger</keyword>
<dbReference type="InterPro" id="IPR036875">
    <property type="entry name" value="Znf_CCHC_sf"/>
</dbReference>
<feature type="domain" description="CCHC-type" evidence="4">
    <location>
        <begin position="261"/>
        <end position="274"/>
    </location>
</feature>
<keyword evidence="2" id="KW-0479">Metal-binding</keyword>
<evidence type="ECO:0000256" key="2">
    <source>
        <dbReference type="PROSITE-ProRule" id="PRU00047"/>
    </source>
</evidence>
<dbReference type="Proteomes" id="UP000076532">
    <property type="component" value="Unassembled WGS sequence"/>
</dbReference>
<feature type="region of interest" description="Disordered" evidence="3">
    <location>
        <begin position="202"/>
        <end position="251"/>
    </location>
</feature>
<dbReference type="OrthoDB" id="3269759at2759"/>
<dbReference type="Gene3D" id="4.10.60.10">
    <property type="entry name" value="Zinc finger, CCHC-type"/>
    <property type="match status" value="1"/>
</dbReference>
<organism evidence="5 6">
    <name type="scientific">Athelia psychrophila</name>
    <dbReference type="NCBI Taxonomy" id="1759441"/>
    <lineage>
        <taxon>Eukaryota</taxon>
        <taxon>Fungi</taxon>
        <taxon>Dikarya</taxon>
        <taxon>Basidiomycota</taxon>
        <taxon>Agaricomycotina</taxon>
        <taxon>Agaricomycetes</taxon>
        <taxon>Agaricomycetidae</taxon>
        <taxon>Atheliales</taxon>
        <taxon>Atheliaceae</taxon>
        <taxon>Athelia</taxon>
    </lineage>
</organism>
<dbReference type="PROSITE" id="PS50158">
    <property type="entry name" value="ZF_CCHC"/>
    <property type="match status" value="1"/>
</dbReference>
<evidence type="ECO:0000313" key="5">
    <source>
        <dbReference type="EMBL" id="KZP05325.1"/>
    </source>
</evidence>
<proteinExistence type="predicted"/>
<name>A0A167VSL5_9AGAM</name>